<feature type="transmembrane region" description="Helical" evidence="7">
    <location>
        <begin position="300"/>
        <end position="318"/>
    </location>
</feature>
<dbReference type="InterPro" id="IPR020846">
    <property type="entry name" value="MFS_dom"/>
</dbReference>
<name>A0ABY4W940_9PROT</name>
<evidence type="ECO:0000256" key="5">
    <source>
        <dbReference type="ARBA" id="ARBA00022989"/>
    </source>
</evidence>
<sequence length="543" mass="58580">MQSTPPETSASAQQSSAWSPLKIKVFRTLWIATLVSNIGTWMHDVGAGWMMTSLSPSPVMVALVQTATTLPIFLLAFPAGALADIIDRRRYLLIVQVWMGLVAALLAFFALTGIMTIWSLVALTFAMGIGAAMMMPAWAAITPEVVSKQELQPAIAINSMGINVARAIGPALGGIIVSYAGSGAVFALNAASYFCVFVVLLTWRRDALPSDLPAERFFGAMRIGFRFARNAPALHAATIRGAGFFLFASASWALLPLIAKDLVDGGPQAFGILVASVGVGAVVGAFVLPRIRGKISRDAMVAAATVIYAGALLALATFNQLLPLCFAMALSGLAWIAVLSSLQVAAQMALPNWVRSRGLAVFMTVFMGSMALGSLLWGKVAELTSISQSLTYASIGALVAIALTWSWKISGVDTVDLTPSMHWPTPSTRDEVTPDRGPVLVTIEYQVEPGKGPDFMNGIHELGSHRRRDGAFFWCVFEHAEHASHYIETFCVESWLEHLRQHERVTDADRVLQEGILSLLIKGTEPIVTHYVAPAKDRWRRKL</sequence>
<feature type="transmembrane region" description="Helical" evidence="7">
    <location>
        <begin position="91"/>
        <end position="111"/>
    </location>
</feature>
<feature type="transmembrane region" description="Helical" evidence="7">
    <location>
        <begin position="153"/>
        <end position="177"/>
    </location>
</feature>
<evidence type="ECO:0000256" key="1">
    <source>
        <dbReference type="ARBA" id="ARBA00004651"/>
    </source>
</evidence>
<feature type="transmembrane region" description="Helical" evidence="7">
    <location>
        <begin position="358"/>
        <end position="377"/>
    </location>
</feature>
<keyword evidence="5 7" id="KW-1133">Transmembrane helix</keyword>
<feature type="transmembrane region" description="Helical" evidence="7">
    <location>
        <begin position="324"/>
        <end position="346"/>
    </location>
</feature>
<dbReference type="PANTHER" id="PTHR23513:SF11">
    <property type="entry name" value="STAPHYLOFERRIN A TRANSPORTER"/>
    <property type="match status" value="1"/>
</dbReference>
<dbReference type="CDD" id="cd06173">
    <property type="entry name" value="MFS_MefA_like"/>
    <property type="match status" value="1"/>
</dbReference>
<dbReference type="Proteomes" id="UP001056291">
    <property type="component" value="Chromosome"/>
</dbReference>
<protein>
    <submittedName>
        <fullName evidence="9">MFS transporter</fullName>
    </submittedName>
</protein>
<keyword evidence="3" id="KW-1003">Cell membrane</keyword>
<dbReference type="SUPFAM" id="SSF103473">
    <property type="entry name" value="MFS general substrate transporter"/>
    <property type="match status" value="1"/>
</dbReference>
<proteinExistence type="predicted"/>
<evidence type="ECO:0000313" key="10">
    <source>
        <dbReference type="Proteomes" id="UP001056291"/>
    </source>
</evidence>
<feature type="transmembrane region" description="Helical" evidence="7">
    <location>
        <begin position="183"/>
        <end position="203"/>
    </location>
</feature>
<comment type="subcellular location">
    <subcellularLocation>
        <location evidence="1">Cell membrane</location>
        <topology evidence="1">Multi-pass membrane protein</topology>
    </subcellularLocation>
</comment>
<evidence type="ECO:0000256" key="7">
    <source>
        <dbReference type="SAM" id="Phobius"/>
    </source>
</evidence>
<feature type="transmembrane region" description="Helical" evidence="7">
    <location>
        <begin position="117"/>
        <end position="141"/>
    </location>
</feature>
<feature type="transmembrane region" description="Helical" evidence="7">
    <location>
        <begin position="267"/>
        <end position="288"/>
    </location>
</feature>
<keyword evidence="10" id="KW-1185">Reference proteome</keyword>
<dbReference type="Gene3D" id="1.20.1250.20">
    <property type="entry name" value="MFS general substrate transporter like domains"/>
    <property type="match status" value="1"/>
</dbReference>
<evidence type="ECO:0000256" key="6">
    <source>
        <dbReference type="ARBA" id="ARBA00023136"/>
    </source>
</evidence>
<keyword evidence="6 7" id="KW-0472">Membrane</keyword>
<dbReference type="InterPro" id="IPR036259">
    <property type="entry name" value="MFS_trans_sf"/>
</dbReference>
<gene>
    <name evidence="9" type="ORF">NBZ79_05585</name>
</gene>
<keyword evidence="2" id="KW-0813">Transport</keyword>
<feature type="transmembrane region" description="Helical" evidence="7">
    <location>
        <begin position="389"/>
        <end position="407"/>
    </location>
</feature>
<dbReference type="Pfam" id="PF05977">
    <property type="entry name" value="MFS_3"/>
    <property type="match status" value="1"/>
</dbReference>
<keyword evidence="4 7" id="KW-0812">Transmembrane</keyword>
<evidence type="ECO:0000259" key="8">
    <source>
        <dbReference type="PROSITE" id="PS50850"/>
    </source>
</evidence>
<accession>A0ABY4W940</accession>
<feature type="transmembrane region" description="Helical" evidence="7">
    <location>
        <begin position="231"/>
        <end position="255"/>
    </location>
</feature>
<evidence type="ECO:0000256" key="2">
    <source>
        <dbReference type="ARBA" id="ARBA00022448"/>
    </source>
</evidence>
<feature type="transmembrane region" description="Helical" evidence="7">
    <location>
        <begin position="59"/>
        <end position="79"/>
    </location>
</feature>
<organism evidence="9 10">
    <name type="scientific">Sneathiella marina</name>
    <dbReference type="NCBI Taxonomy" id="2950108"/>
    <lineage>
        <taxon>Bacteria</taxon>
        <taxon>Pseudomonadati</taxon>
        <taxon>Pseudomonadota</taxon>
        <taxon>Alphaproteobacteria</taxon>
        <taxon>Sneathiellales</taxon>
        <taxon>Sneathiellaceae</taxon>
        <taxon>Sneathiella</taxon>
    </lineage>
</organism>
<dbReference type="PROSITE" id="PS50850">
    <property type="entry name" value="MFS"/>
    <property type="match status" value="1"/>
</dbReference>
<feature type="domain" description="Major facilitator superfamily (MFS) profile" evidence="8">
    <location>
        <begin position="25"/>
        <end position="414"/>
    </location>
</feature>
<dbReference type="PANTHER" id="PTHR23513">
    <property type="entry name" value="INTEGRAL MEMBRANE EFFLUX PROTEIN-RELATED"/>
    <property type="match status" value="1"/>
</dbReference>
<reference evidence="9" key="1">
    <citation type="submission" date="2022-06" db="EMBL/GenBank/DDBJ databases">
        <title>Sneathiella actinostolidae sp. nov., isolated from a sea anemonein the Western Pacific Ocean.</title>
        <authorList>
            <person name="Wei M.J."/>
        </authorList>
    </citation>
    <scope>NUCLEOTIDE SEQUENCE</scope>
    <source>
        <strain evidence="9">PHK-P5</strain>
    </source>
</reference>
<evidence type="ECO:0000313" key="9">
    <source>
        <dbReference type="EMBL" id="USG62447.1"/>
    </source>
</evidence>
<dbReference type="EMBL" id="CP098747">
    <property type="protein sequence ID" value="USG62447.1"/>
    <property type="molecule type" value="Genomic_DNA"/>
</dbReference>
<evidence type="ECO:0000256" key="3">
    <source>
        <dbReference type="ARBA" id="ARBA00022475"/>
    </source>
</evidence>
<evidence type="ECO:0000256" key="4">
    <source>
        <dbReference type="ARBA" id="ARBA00022692"/>
    </source>
</evidence>
<dbReference type="RefSeq" id="WP_251936176.1">
    <property type="nucleotide sequence ID" value="NZ_CP098747.1"/>
</dbReference>
<dbReference type="InterPro" id="IPR010290">
    <property type="entry name" value="TM_effector"/>
</dbReference>